<dbReference type="InterPro" id="IPR006437">
    <property type="entry name" value="Phage_terminase_lsu"/>
</dbReference>
<dbReference type="EMBL" id="LAZR01027682">
    <property type="protein sequence ID" value="KKL64966.1"/>
    <property type="molecule type" value="Genomic_DNA"/>
</dbReference>
<dbReference type="PANTHER" id="PTHR39184:SF1">
    <property type="entry name" value="PBSX PHAGE TERMINASE LARGE SUBUNIT"/>
    <property type="match status" value="1"/>
</dbReference>
<dbReference type="InterPro" id="IPR027417">
    <property type="entry name" value="P-loop_NTPase"/>
</dbReference>
<proteinExistence type="predicted"/>
<dbReference type="PANTHER" id="PTHR39184">
    <property type="match status" value="1"/>
</dbReference>
<evidence type="ECO:0000259" key="2">
    <source>
        <dbReference type="Pfam" id="PF17288"/>
    </source>
</evidence>
<comment type="caution">
    <text evidence="3">The sequence shown here is derived from an EMBL/GenBank/DDBJ whole genome shotgun (WGS) entry which is preliminary data.</text>
</comment>
<sequence>MNIDFGKTNSPHFYPLFYRQDRHLVLCGGAGSGKSHFTAQKLICRVLAEPIDHKFLVIRKTTPAVRESAFSLVCNYLDKWEIPHRVTDLKVRFNDSQMLFKGLDDPEKIKSIEGVTGIWVEEASELGPRDYRQLNLRLRGDIGTYKQIVSSFNPIGGKLSWLYKKFFEKETPDTHIDRSTWRDNKFIDEGYYDLAIKTDDSALMAIYDKGEWAELKNRIIQNYVVRHFTSKQVIEVLNRADRVYAGVDFGFNDPCVFLLVAEVDRVVYVLREYYKTGILNSRFVVEVKGILGKINCERKLLNIQMFADSAEPDRILEFVQGGLQCYKANKKVKEGLEELRRRKYIINDECVNTCQEIPVYSYREDKNGNVLEEPVEYNDHTPAALRYAVFTSSKMGGIQLFTGSSRKRK</sequence>
<dbReference type="InterPro" id="IPR052380">
    <property type="entry name" value="Viral_DNA_packaging_terminase"/>
</dbReference>
<evidence type="ECO:0000259" key="1">
    <source>
        <dbReference type="Pfam" id="PF04466"/>
    </source>
</evidence>
<dbReference type="NCBIfam" id="TIGR01547">
    <property type="entry name" value="phage_term_2"/>
    <property type="match status" value="1"/>
</dbReference>
<gene>
    <name evidence="3" type="ORF">LCGC14_2159710</name>
</gene>
<reference evidence="3" key="1">
    <citation type="journal article" date="2015" name="Nature">
        <title>Complex archaea that bridge the gap between prokaryotes and eukaryotes.</title>
        <authorList>
            <person name="Spang A."/>
            <person name="Saw J.H."/>
            <person name="Jorgensen S.L."/>
            <person name="Zaremba-Niedzwiedzka K."/>
            <person name="Martijn J."/>
            <person name="Lind A.E."/>
            <person name="van Eijk R."/>
            <person name="Schleper C."/>
            <person name="Guy L."/>
            <person name="Ettema T.J."/>
        </authorList>
    </citation>
    <scope>NUCLEOTIDE SEQUENCE</scope>
</reference>
<feature type="domain" description="Phage terminase large subunit N-terminal" evidence="1">
    <location>
        <begin position="22"/>
        <end position="193"/>
    </location>
</feature>
<dbReference type="Pfam" id="PF04466">
    <property type="entry name" value="Terminase_3"/>
    <property type="match status" value="1"/>
</dbReference>
<accession>A0A0F9EFD9</accession>
<evidence type="ECO:0000313" key="3">
    <source>
        <dbReference type="EMBL" id="KKL64966.1"/>
    </source>
</evidence>
<name>A0A0F9EFD9_9ZZZZ</name>
<dbReference type="InterPro" id="IPR035413">
    <property type="entry name" value="Terminase_L_C"/>
</dbReference>
<dbReference type="Gene3D" id="3.30.420.280">
    <property type="match status" value="1"/>
</dbReference>
<protein>
    <submittedName>
        <fullName evidence="3">Uncharacterized protein</fullName>
    </submittedName>
</protein>
<feature type="domain" description="Phage terminase large subunit C-terminal" evidence="2">
    <location>
        <begin position="248"/>
        <end position="389"/>
    </location>
</feature>
<dbReference type="Pfam" id="PF17288">
    <property type="entry name" value="Terminase_3C"/>
    <property type="match status" value="1"/>
</dbReference>
<dbReference type="AlphaFoldDB" id="A0A0F9EFD9"/>
<organism evidence="3">
    <name type="scientific">marine sediment metagenome</name>
    <dbReference type="NCBI Taxonomy" id="412755"/>
    <lineage>
        <taxon>unclassified sequences</taxon>
        <taxon>metagenomes</taxon>
        <taxon>ecological metagenomes</taxon>
    </lineage>
</organism>
<dbReference type="SUPFAM" id="SSF52540">
    <property type="entry name" value="P-loop containing nucleoside triphosphate hydrolases"/>
    <property type="match status" value="1"/>
</dbReference>
<dbReference type="InterPro" id="IPR035412">
    <property type="entry name" value="Terminase_L_N"/>
</dbReference>
<dbReference type="Gene3D" id="3.40.50.300">
    <property type="entry name" value="P-loop containing nucleotide triphosphate hydrolases"/>
    <property type="match status" value="1"/>
</dbReference>